<gene>
    <name evidence="2" type="ORF">DBW96_01700</name>
</gene>
<evidence type="ECO:0000313" key="3">
    <source>
        <dbReference type="Proteomes" id="UP000253307"/>
    </source>
</evidence>
<feature type="transmembrane region" description="Helical" evidence="1">
    <location>
        <begin position="865"/>
        <end position="884"/>
    </location>
</feature>
<accession>A0A368BYR4</accession>
<dbReference type="EMBL" id="QOPE01000008">
    <property type="protein sequence ID" value="RCL42024.1"/>
    <property type="molecule type" value="Genomic_DNA"/>
</dbReference>
<dbReference type="Proteomes" id="UP000253307">
    <property type="component" value="Unassembled WGS sequence"/>
</dbReference>
<dbReference type="GO" id="GO:0005886">
    <property type="term" value="C:plasma membrane"/>
    <property type="evidence" value="ECO:0007669"/>
    <property type="project" value="TreeGrafter"/>
</dbReference>
<dbReference type="Gene3D" id="3.30.2090.10">
    <property type="entry name" value="Multidrug efflux transporter AcrB TolC docking domain, DN and DC subdomains"/>
    <property type="match status" value="2"/>
</dbReference>
<feature type="transmembrane region" description="Helical" evidence="1">
    <location>
        <begin position="531"/>
        <end position="549"/>
    </location>
</feature>
<feature type="transmembrane region" description="Helical" evidence="1">
    <location>
        <begin position="12"/>
        <end position="29"/>
    </location>
</feature>
<dbReference type="SUPFAM" id="SSF82866">
    <property type="entry name" value="Multidrug efflux transporter AcrB transmembrane domain"/>
    <property type="match status" value="2"/>
</dbReference>
<proteinExistence type="predicted"/>
<dbReference type="Gene3D" id="3.30.70.1440">
    <property type="entry name" value="Multidrug efflux transporter AcrB pore domain"/>
    <property type="match status" value="1"/>
</dbReference>
<dbReference type="Pfam" id="PF00873">
    <property type="entry name" value="ACR_tran"/>
    <property type="match status" value="1"/>
</dbReference>
<feature type="transmembrane region" description="Helical" evidence="1">
    <location>
        <begin position="917"/>
        <end position="938"/>
    </location>
</feature>
<feature type="transmembrane region" description="Helical" evidence="1">
    <location>
        <begin position="466"/>
        <end position="492"/>
    </location>
</feature>
<feature type="transmembrane region" description="Helical" evidence="1">
    <location>
        <begin position="338"/>
        <end position="357"/>
    </location>
</feature>
<feature type="transmembrane region" description="Helical" evidence="1">
    <location>
        <begin position="891"/>
        <end position="911"/>
    </location>
</feature>
<dbReference type="PRINTS" id="PR00702">
    <property type="entry name" value="ACRIFLAVINRP"/>
</dbReference>
<dbReference type="Gene3D" id="3.30.70.1430">
    <property type="entry name" value="Multidrug efflux transporter AcrB pore domain"/>
    <property type="match status" value="2"/>
</dbReference>
<dbReference type="AlphaFoldDB" id="A0A368BYR4"/>
<dbReference type="PANTHER" id="PTHR32063:SF18">
    <property type="entry name" value="CATION EFFLUX SYSTEM PROTEIN"/>
    <property type="match status" value="1"/>
</dbReference>
<dbReference type="InterPro" id="IPR001036">
    <property type="entry name" value="Acrflvin-R"/>
</dbReference>
<name>A0A368BYR4_9GAMM</name>
<organism evidence="2 3">
    <name type="scientific">SAR86 cluster bacterium</name>
    <dbReference type="NCBI Taxonomy" id="2030880"/>
    <lineage>
        <taxon>Bacteria</taxon>
        <taxon>Pseudomonadati</taxon>
        <taxon>Pseudomonadota</taxon>
        <taxon>Gammaproteobacteria</taxon>
        <taxon>SAR86 cluster</taxon>
    </lineage>
</organism>
<dbReference type="Gene3D" id="1.20.1640.10">
    <property type="entry name" value="Multidrug efflux transporter AcrB transmembrane domain"/>
    <property type="match status" value="2"/>
</dbReference>
<keyword evidence="1" id="KW-0472">Membrane</keyword>
<keyword evidence="1" id="KW-1133">Transmembrane helix</keyword>
<dbReference type="PANTHER" id="PTHR32063">
    <property type="match status" value="1"/>
</dbReference>
<evidence type="ECO:0000256" key="1">
    <source>
        <dbReference type="SAM" id="Phobius"/>
    </source>
</evidence>
<dbReference type="SUPFAM" id="SSF82693">
    <property type="entry name" value="Multidrug efflux transporter AcrB pore domain, PN1, PN2, PC1 and PC2 subdomains"/>
    <property type="match status" value="2"/>
</dbReference>
<feature type="transmembrane region" description="Helical" evidence="1">
    <location>
        <begin position="434"/>
        <end position="454"/>
    </location>
</feature>
<reference evidence="2 3" key="1">
    <citation type="journal article" date="2018" name="Microbiome">
        <title>Fine metagenomic profile of the Mediterranean stratified and mixed water columns revealed by assembly and recruitment.</title>
        <authorList>
            <person name="Haro-Moreno J.M."/>
            <person name="Lopez-Perez M."/>
            <person name="De La Torre J.R."/>
            <person name="Picazo A."/>
            <person name="Camacho A."/>
            <person name="Rodriguez-Valera F."/>
        </authorList>
    </citation>
    <scope>NUCLEOTIDE SEQUENCE [LARGE SCALE GENOMIC DNA]</scope>
    <source>
        <strain evidence="2">MED-G82</strain>
    </source>
</reference>
<dbReference type="InterPro" id="IPR027463">
    <property type="entry name" value="AcrB_DN_DC_subdom"/>
</dbReference>
<dbReference type="GO" id="GO:0042910">
    <property type="term" value="F:xenobiotic transmembrane transporter activity"/>
    <property type="evidence" value="ECO:0007669"/>
    <property type="project" value="TreeGrafter"/>
</dbReference>
<feature type="transmembrane region" description="Helical" evidence="1">
    <location>
        <begin position="364"/>
        <end position="385"/>
    </location>
</feature>
<evidence type="ECO:0000313" key="2">
    <source>
        <dbReference type="EMBL" id="RCL42024.1"/>
    </source>
</evidence>
<feature type="transmembrane region" description="Helical" evidence="1">
    <location>
        <begin position="966"/>
        <end position="987"/>
    </location>
</feature>
<feature type="transmembrane region" description="Helical" evidence="1">
    <location>
        <begin position="391"/>
        <end position="413"/>
    </location>
</feature>
<protein>
    <submittedName>
        <fullName evidence="2">AcrB/AcrD/AcrF family protein</fullName>
    </submittedName>
</protein>
<sequence>MNPIEIFLERPRVFILTIIFILISGFFALNSVPRQENPELAQRWSNVQVIYPGASPERIETQVLEPLEAKLREVFEVRRLVSSASDGFSLTLVELKEDVDPSLIEDAWSEVQDKIDQAKVSLPRNVDTELIRSSGPPATLIYAIKWMEDGPPPKILMTRVADDLRLELAYGGGTDKAFLFGGTEEEVLIEIDNARISSMGLSFQEIANRVQALDNKRPIGVFTDKSSEILVKSKDNFRTIQEIEDLPIETFDGTEIVRLGDIAGVKKTPRIPSEEIIYVDGQPAILIQVHAAFQQRIDLYVNNLEKIAEAYDKNLPDELSVVKLYDESFYLNQKFDNLSWSIFFATNIVILLSFFLLGLRSALIVGVTIPLTICLVLLGCNLLGLPLHQTSMTGIIIALGLLIDNAIIMVEDYKFRRRSGHAPRSAALISFKHLWVPLAAATATTAFAFLPIAAGKGPSSEFVGGMAITVILSVCGSLFLALFITPVFLNLLEKIPLFKNQKLATEGYSNEDLARHYRNFLKWSFDKPRRGILLALILPTIGFLAFPLLKQDFFPELDRNMFRVIVELPPNSSIDATEKEILRLREEMYEKAGFEIKSDVWFIGRNLPRVLYNVIGGDSPLGNNNLADAFFISEDYSKMMKGLPALARSMVETNPDLRIIIDKFDSGPPVFAAVEYRILGDDPKVLQVLGEQLELIMNNAPDVFLTRADLSQISAKFEIDFNNSQLLLSGVNTQVLLNEISIATQGINVGTMLDGNKEIPLRIRGMKYQDLNDSIQYISIPGDNSLNYSSSFGELKLTSKPTSLARFEGSKSNTVQGWIWPDKLASGTERFIKTSIDKFKDSLPPGYQLELSGEAESRSESQSQIFSSAAIFFILIIIALISALNSFREATIILSVAILCSGLAFVGLVMGNANFGFIGLVGAVGLVGLSINDSIVVLSHIKEANENNDLTKDGLIDVVMRSTRHIITTSVTTVGGFLPLLVSSIFFKPLAWAMAGGVFGATIIALFYIPSLYLIKEKIT</sequence>
<feature type="transmembrane region" description="Helical" evidence="1">
    <location>
        <begin position="993"/>
        <end position="1015"/>
    </location>
</feature>
<comment type="caution">
    <text evidence="2">The sequence shown here is derived from an EMBL/GenBank/DDBJ whole genome shotgun (WGS) entry which is preliminary data.</text>
</comment>
<dbReference type="Gene3D" id="3.30.70.1320">
    <property type="entry name" value="Multidrug efflux transporter AcrB pore domain like"/>
    <property type="match status" value="1"/>
</dbReference>
<keyword evidence="1" id="KW-0812">Transmembrane</keyword>
<dbReference type="SUPFAM" id="SSF82714">
    <property type="entry name" value="Multidrug efflux transporter AcrB TolC docking domain, DN and DC subdomains"/>
    <property type="match status" value="1"/>
</dbReference>